<gene>
    <name evidence="1" type="ORF">NCTC11842_00037</name>
    <name evidence="2" type="ORF">NCTC11842_00213</name>
</gene>
<evidence type="ECO:0000313" key="1">
    <source>
        <dbReference type="EMBL" id="SPY99892.1"/>
    </source>
</evidence>
<dbReference type="EMBL" id="UAUF01000002">
    <property type="protein sequence ID" value="SPY99892.1"/>
    <property type="molecule type" value="Genomic_DNA"/>
</dbReference>
<organism evidence="1 3">
    <name type="scientific">Pseudomonas luteola</name>
    <dbReference type="NCBI Taxonomy" id="47886"/>
    <lineage>
        <taxon>Bacteria</taxon>
        <taxon>Pseudomonadati</taxon>
        <taxon>Pseudomonadota</taxon>
        <taxon>Gammaproteobacteria</taxon>
        <taxon>Pseudomonadales</taxon>
        <taxon>Pseudomonadaceae</taxon>
        <taxon>Pseudomonas</taxon>
    </lineage>
</organism>
<name>A0A2X2BU69_PSELU</name>
<dbReference type="EMBL" id="UAUF01000002">
    <property type="protein sequence ID" value="SPZ00068.1"/>
    <property type="molecule type" value="Genomic_DNA"/>
</dbReference>
<accession>A0A2X2BU69</accession>
<protein>
    <submittedName>
        <fullName evidence="1">Uncharacterized protein</fullName>
    </submittedName>
</protein>
<evidence type="ECO:0000313" key="2">
    <source>
        <dbReference type="EMBL" id="SPZ00068.1"/>
    </source>
</evidence>
<proteinExistence type="predicted"/>
<dbReference type="Proteomes" id="UP000250443">
    <property type="component" value="Unassembled WGS sequence"/>
</dbReference>
<reference evidence="1 3" key="1">
    <citation type="submission" date="2018-06" db="EMBL/GenBank/DDBJ databases">
        <authorList>
            <consortium name="Pathogen Informatics"/>
            <person name="Doyle S."/>
        </authorList>
    </citation>
    <scope>NUCLEOTIDE SEQUENCE [LARGE SCALE GENOMIC DNA]</scope>
    <source>
        <strain evidence="1 3">NCTC11842</strain>
    </source>
</reference>
<evidence type="ECO:0000313" key="3">
    <source>
        <dbReference type="Proteomes" id="UP000250443"/>
    </source>
</evidence>
<dbReference type="AlphaFoldDB" id="A0A2X2BU69"/>
<sequence>MTQKVVFFCSEHAADYPYTTEVETLLGGVARTVFPDGTEQFIDDDSSPVFIYSPKLSPDELEVFCKENLCRYQSFYETNETKILHFERVPLVPFW</sequence>